<dbReference type="Pfam" id="PF25309">
    <property type="entry name" value="ELLD"/>
    <property type="match status" value="1"/>
</dbReference>
<reference evidence="2" key="1">
    <citation type="journal article" date="2021" name="Proc. Natl. Acad. Sci. U.S.A.">
        <title>A Catalog of Tens of Thousands of Viruses from Human Metagenomes Reveals Hidden Associations with Chronic Diseases.</title>
        <authorList>
            <person name="Tisza M.J."/>
            <person name="Buck C.B."/>
        </authorList>
    </citation>
    <scope>NUCLEOTIDE SEQUENCE</scope>
    <source>
        <strain evidence="2">Ctez94</strain>
    </source>
</reference>
<dbReference type="Gene3D" id="3.90.1720.10">
    <property type="entry name" value="endopeptidase domain like (from Nostoc punctiforme)"/>
    <property type="match status" value="1"/>
</dbReference>
<dbReference type="SUPFAM" id="SSF54001">
    <property type="entry name" value="Cysteine proteinases"/>
    <property type="match status" value="1"/>
</dbReference>
<feature type="domain" description="Endolysin-like" evidence="1">
    <location>
        <begin position="35"/>
        <end position="109"/>
    </location>
</feature>
<name>A0A8S5QSM1_9VIRU</name>
<accession>A0A8S5QSM1</accession>
<dbReference type="InterPro" id="IPR057370">
    <property type="entry name" value="ELLD"/>
</dbReference>
<organism evidence="2">
    <name type="scientific">Phage sp. ctez94</name>
    <dbReference type="NCBI Taxonomy" id="2826750"/>
    <lineage>
        <taxon>Viruses</taxon>
    </lineage>
</organism>
<dbReference type="EMBL" id="BK015726">
    <property type="protein sequence ID" value="DAE22088.1"/>
    <property type="molecule type" value="Genomic_DNA"/>
</dbReference>
<protein>
    <submittedName>
        <fullName evidence="2">Amidase domain</fullName>
    </submittedName>
</protein>
<proteinExistence type="predicted"/>
<evidence type="ECO:0000313" key="2">
    <source>
        <dbReference type="EMBL" id="DAE22088.1"/>
    </source>
</evidence>
<evidence type="ECO:0000259" key="1">
    <source>
        <dbReference type="Pfam" id="PF25309"/>
    </source>
</evidence>
<sequence length="125" mass="13210">MANSTQICNSAVDWARAIAQDDSHGYDQGSREGPDYDCSSLVSWAYYQAGLNTRPGGYSPATSGMYSVFTSAGFSDVTGSVNLQNGAGMKIGDVVLQPGSHTAIVSNVNSSYQFPHCGLSDSRRN</sequence>
<dbReference type="InterPro" id="IPR038765">
    <property type="entry name" value="Papain-like_cys_pep_sf"/>
</dbReference>